<accession>A0A0H4THC2</accession>
<protein>
    <submittedName>
        <fullName evidence="1">DNA primase</fullName>
    </submittedName>
</protein>
<dbReference type="EMBL" id="KT184661">
    <property type="protein sequence ID" value="AKQ07708.1"/>
    <property type="molecule type" value="Genomic_DNA"/>
</dbReference>
<evidence type="ECO:0000313" key="2">
    <source>
        <dbReference type="Proteomes" id="UP000203872"/>
    </source>
</evidence>
<name>A0A0H4THC2_9CAUD</name>
<dbReference type="KEGG" id="vg:26630230"/>
<reference evidence="1 2" key="1">
    <citation type="submission" date="2015-06" db="EMBL/GenBank/DDBJ databases">
        <title>Complete genome sequence of bacteriophage vB_YenP_ISAO8 which infects Yersinia enterocolitica O:8.</title>
        <authorList>
            <person name="Leon-Velarde C.G."/>
            <person name="Kropinski A.M."/>
            <person name="Chen S."/>
        </authorList>
    </citation>
    <scope>NUCLEOTIDE SEQUENCE [LARGE SCALE GENOMIC DNA]</scope>
</reference>
<evidence type="ECO:0000313" key="1">
    <source>
        <dbReference type="EMBL" id="AKQ07708.1"/>
    </source>
</evidence>
<organism evidence="1 2">
    <name type="scientific">Yersinia phage vB_YenP_ISAO8</name>
    <dbReference type="NCBI Taxonomy" id="1675027"/>
    <lineage>
        <taxon>Viruses</taxon>
        <taxon>Duplodnaviria</taxon>
        <taxon>Heunggongvirae</taxon>
        <taxon>Uroviricota</taxon>
        <taxon>Caudoviricetes</taxon>
        <taxon>Autographivirales</taxon>
        <taxon>Autonotataviridae</taxon>
        <taxon>Melnykvirinae</taxon>
        <taxon>Aghbyvirus</taxon>
        <taxon>Aghbyvirus ISAO8</taxon>
    </lineage>
</organism>
<keyword evidence="2" id="KW-1185">Reference proteome</keyword>
<dbReference type="OrthoDB" id="14543at10239"/>
<sequence>MKPLEDREWLPWAKLLGHNEDDKIIHNGCGTRPSLYIKNEADGLWAYCHRCRRSGNYSKTYQRIKVKAPEKTGWFPKTTMPFINAVAESPAQFASVLATMRLSKYVSLLTYSPDTMRVYLPDVTKQWLGLDVTGAATARWYSPTRKAVAVWHGTSPVMSVRVCHRLEDYLQSVRNGEPALITFNPGGRKFAIAWLVEHKVRSALADKNINPAFMKELKAICSTTFY</sequence>
<dbReference type="RefSeq" id="YP_009203169.1">
    <property type="nucleotide sequence ID" value="NC_028850.1"/>
</dbReference>
<dbReference type="Proteomes" id="UP000203872">
    <property type="component" value="Segment"/>
</dbReference>
<dbReference type="GeneID" id="26630230"/>
<proteinExistence type="predicted"/>